<evidence type="ECO:0000259" key="12">
    <source>
        <dbReference type="PROSITE" id="PS51898"/>
    </source>
</evidence>
<dbReference type="EMBL" id="JNFA01000023">
    <property type="protein sequence ID" value="KGL40661.1"/>
    <property type="molecule type" value="Genomic_DNA"/>
</dbReference>
<evidence type="ECO:0000256" key="10">
    <source>
        <dbReference type="ARBA" id="ARBA00023306"/>
    </source>
</evidence>
<dbReference type="GO" id="GO:0009037">
    <property type="term" value="F:tyrosine-based site-specific recombinase activity"/>
    <property type="evidence" value="ECO:0007669"/>
    <property type="project" value="UniProtKB-UniRule"/>
</dbReference>
<dbReference type="InterPro" id="IPR013762">
    <property type="entry name" value="Integrase-like_cat_sf"/>
</dbReference>
<feature type="active site" evidence="11">
    <location>
        <position position="147"/>
    </location>
</feature>
<reference evidence="14 15" key="1">
    <citation type="submission" date="2014-05" db="EMBL/GenBank/DDBJ databases">
        <title>Novel Listeriaceae from food processing environments.</title>
        <authorList>
            <person name="den Bakker H.C."/>
        </authorList>
    </citation>
    <scope>NUCLEOTIDE SEQUENCE [LARGE SCALE GENOMIC DNA]</scope>
    <source>
        <strain evidence="14 15">FSL A5-0281</strain>
    </source>
</reference>
<organism evidence="14 15">
    <name type="scientific">Listeria booriae</name>
    <dbReference type="NCBI Taxonomy" id="1552123"/>
    <lineage>
        <taxon>Bacteria</taxon>
        <taxon>Bacillati</taxon>
        <taxon>Bacillota</taxon>
        <taxon>Bacilli</taxon>
        <taxon>Bacillales</taxon>
        <taxon>Listeriaceae</taxon>
        <taxon>Listeria</taxon>
    </lineage>
</organism>
<protein>
    <recommendedName>
        <fullName evidence="3 11">Tyrosine recombinase XerD</fullName>
    </recommendedName>
</protein>
<evidence type="ECO:0000256" key="2">
    <source>
        <dbReference type="ARBA" id="ARBA00010450"/>
    </source>
</evidence>
<dbReference type="NCBIfam" id="NF040815">
    <property type="entry name" value="recomb_XerA_Arch"/>
    <property type="match status" value="1"/>
</dbReference>
<dbReference type="PANTHER" id="PTHR30349:SF81">
    <property type="entry name" value="TYROSINE RECOMBINASE XERC"/>
    <property type="match status" value="1"/>
</dbReference>
<name>A0A099W7A9_9LIST</name>
<comment type="subunit">
    <text evidence="11">Forms a cyclic heterotetrameric complex composed of two molecules of XerC and two molecules of XerD.</text>
</comment>
<dbReference type="OrthoDB" id="9801717at2"/>
<dbReference type="GeneID" id="58717487"/>
<dbReference type="InterPro" id="IPR002104">
    <property type="entry name" value="Integrase_catalytic"/>
</dbReference>
<dbReference type="InterPro" id="IPR011010">
    <property type="entry name" value="DNA_brk_join_enz"/>
</dbReference>
<dbReference type="PROSITE" id="PS51898">
    <property type="entry name" value="TYR_RECOMBINASE"/>
    <property type="match status" value="1"/>
</dbReference>
<dbReference type="InterPro" id="IPR004107">
    <property type="entry name" value="Integrase_SAM-like_N"/>
</dbReference>
<dbReference type="SUPFAM" id="SSF56349">
    <property type="entry name" value="DNA breaking-rejoining enzymes"/>
    <property type="match status" value="1"/>
</dbReference>
<dbReference type="Pfam" id="PF02899">
    <property type="entry name" value="Phage_int_SAM_1"/>
    <property type="match status" value="1"/>
</dbReference>
<dbReference type="InterPro" id="IPR050090">
    <property type="entry name" value="Tyrosine_recombinase_XerCD"/>
</dbReference>
<accession>A0A099W7A9</accession>
<feature type="active site" description="O-(3'-phospho-DNA)-tyrosine intermediate" evidence="11">
    <location>
        <position position="278"/>
    </location>
</feature>
<evidence type="ECO:0000256" key="11">
    <source>
        <dbReference type="HAMAP-Rule" id="MF_01807"/>
    </source>
</evidence>
<dbReference type="RefSeq" id="WP_036085870.1">
    <property type="nucleotide sequence ID" value="NZ_CBCSHQ010000004.1"/>
</dbReference>
<evidence type="ECO:0000256" key="9">
    <source>
        <dbReference type="ARBA" id="ARBA00023172"/>
    </source>
</evidence>
<dbReference type="GO" id="GO:0051301">
    <property type="term" value="P:cell division"/>
    <property type="evidence" value="ECO:0007669"/>
    <property type="project" value="UniProtKB-KW"/>
</dbReference>
<dbReference type="InterPro" id="IPR023009">
    <property type="entry name" value="Tyrosine_recombinase_XerC/XerD"/>
</dbReference>
<evidence type="ECO:0000256" key="6">
    <source>
        <dbReference type="ARBA" id="ARBA00022829"/>
    </source>
</evidence>
<comment type="subcellular location">
    <subcellularLocation>
        <location evidence="1 11">Cytoplasm</location>
    </subcellularLocation>
</comment>
<dbReference type="InterPro" id="IPR044068">
    <property type="entry name" value="CB"/>
</dbReference>
<evidence type="ECO:0000259" key="13">
    <source>
        <dbReference type="PROSITE" id="PS51900"/>
    </source>
</evidence>
<dbReference type="Gene3D" id="1.10.443.10">
    <property type="entry name" value="Intergrase catalytic core"/>
    <property type="match status" value="1"/>
</dbReference>
<evidence type="ECO:0000256" key="7">
    <source>
        <dbReference type="ARBA" id="ARBA00022908"/>
    </source>
</evidence>
<evidence type="ECO:0000256" key="5">
    <source>
        <dbReference type="ARBA" id="ARBA00022618"/>
    </source>
</evidence>
<dbReference type="GO" id="GO:0005737">
    <property type="term" value="C:cytoplasm"/>
    <property type="evidence" value="ECO:0007669"/>
    <property type="project" value="UniProtKB-SubCell"/>
</dbReference>
<evidence type="ECO:0000256" key="4">
    <source>
        <dbReference type="ARBA" id="ARBA00022490"/>
    </source>
</evidence>
<proteinExistence type="inferred from homology"/>
<dbReference type="HAMAP" id="MF_01807">
    <property type="entry name" value="Recomb_XerD"/>
    <property type="match status" value="1"/>
</dbReference>
<evidence type="ECO:0000256" key="1">
    <source>
        <dbReference type="ARBA" id="ARBA00004496"/>
    </source>
</evidence>
<evidence type="ECO:0000256" key="3">
    <source>
        <dbReference type="ARBA" id="ARBA00015810"/>
    </source>
</evidence>
<keyword evidence="7 11" id="KW-0229">DNA integration</keyword>
<dbReference type="NCBIfam" id="TIGR02225">
    <property type="entry name" value="recomb_XerD"/>
    <property type="match status" value="1"/>
</dbReference>
<comment type="similarity">
    <text evidence="2 11">Belongs to the 'phage' integrase family. XerD subfamily.</text>
</comment>
<keyword evidence="8 11" id="KW-0238">DNA-binding</keyword>
<dbReference type="HAMAP" id="MF_01808">
    <property type="entry name" value="Recomb_XerC_XerD"/>
    <property type="match status" value="1"/>
</dbReference>
<dbReference type="eggNOG" id="COG4974">
    <property type="taxonomic scope" value="Bacteria"/>
</dbReference>
<dbReference type="GO" id="GO:0006313">
    <property type="term" value="P:DNA transposition"/>
    <property type="evidence" value="ECO:0007669"/>
    <property type="project" value="UniProtKB-UniRule"/>
</dbReference>
<keyword evidence="10 11" id="KW-0131">Cell cycle</keyword>
<dbReference type="InterPro" id="IPR011932">
    <property type="entry name" value="Recomb_XerD"/>
</dbReference>
<feature type="active site" evidence="11">
    <location>
        <position position="171"/>
    </location>
</feature>
<dbReference type="PANTHER" id="PTHR30349">
    <property type="entry name" value="PHAGE INTEGRASE-RELATED"/>
    <property type="match status" value="1"/>
</dbReference>
<dbReference type="Pfam" id="PF00589">
    <property type="entry name" value="Phage_integrase"/>
    <property type="match status" value="1"/>
</dbReference>
<comment type="caution">
    <text evidence="14">The sequence shown here is derived from an EMBL/GenBank/DDBJ whole genome shotgun (WGS) entry which is preliminary data.</text>
</comment>
<keyword evidence="9 11" id="KW-0233">DNA recombination</keyword>
<evidence type="ECO:0000256" key="8">
    <source>
        <dbReference type="ARBA" id="ARBA00023125"/>
    </source>
</evidence>
<dbReference type="PROSITE" id="PS51900">
    <property type="entry name" value="CB"/>
    <property type="match status" value="1"/>
</dbReference>
<dbReference type="CDD" id="cd00798">
    <property type="entry name" value="INT_XerDC_C"/>
    <property type="match status" value="1"/>
</dbReference>
<dbReference type="AlphaFoldDB" id="A0A099W7A9"/>
<dbReference type="InterPro" id="IPR010998">
    <property type="entry name" value="Integrase_recombinase_N"/>
</dbReference>
<comment type="function">
    <text evidence="11">Site-specific tyrosine recombinase, which acts by catalyzing the cutting and rejoining of the recombining DNA molecules. The XerC-XerD complex is essential to convert dimers of the bacterial chromosome into monomers to permit their segregation at cell division. It also contributes to the segregational stability of plasmids.</text>
</comment>
<keyword evidence="4 11" id="KW-0963">Cytoplasm</keyword>
<evidence type="ECO:0000313" key="14">
    <source>
        <dbReference type="EMBL" id="KGL40661.1"/>
    </source>
</evidence>
<dbReference type="NCBIfam" id="NF001399">
    <property type="entry name" value="PRK00283.1"/>
    <property type="match status" value="1"/>
</dbReference>
<keyword evidence="15" id="KW-1185">Reference proteome</keyword>
<evidence type="ECO:0000313" key="15">
    <source>
        <dbReference type="Proteomes" id="UP000029844"/>
    </source>
</evidence>
<dbReference type="GO" id="GO:0003677">
    <property type="term" value="F:DNA binding"/>
    <property type="evidence" value="ECO:0007669"/>
    <property type="project" value="UniProtKB-UniRule"/>
</dbReference>
<keyword evidence="5 11" id="KW-0132">Cell division</keyword>
<feature type="active site" evidence="11">
    <location>
        <position position="269"/>
    </location>
</feature>
<dbReference type="Proteomes" id="UP000029844">
    <property type="component" value="Unassembled WGS sequence"/>
</dbReference>
<keyword evidence="6 11" id="KW-0159">Chromosome partition</keyword>
<dbReference type="GO" id="GO:0007059">
    <property type="term" value="P:chromosome segregation"/>
    <property type="evidence" value="ECO:0007669"/>
    <property type="project" value="UniProtKB-UniRule"/>
</dbReference>
<feature type="domain" description="Tyr recombinase" evidence="12">
    <location>
        <begin position="107"/>
        <end position="291"/>
    </location>
</feature>
<feature type="active site" evidence="11">
    <location>
        <position position="243"/>
    </location>
</feature>
<dbReference type="Gene3D" id="1.10.150.130">
    <property type="match status" value="1"/>
</dbReference>
<feature type="domain" description="Core-binding (CB)" evidence="13">
    <location>
        <begin position="1"/>
        <end position="86"/>
    </location>
</feature>
<gene>
    <name evidence="11" type="primary">xerD</name>
    <name evidence="14" type="ORF">EP57_08880</name>
</gene>
<dbReference type="STRING" id="1552123.EP57_08880"/>
<sequence length="297" mass="34085">MNDLILDFLHFLQVEKGLATNTLTAYERDLRYFARYLEEEQGGMAIRDVERIHIVGFMAFAKSEGKSPRTVARYIASLRSFFHFLLHEKLADRDPMIQIETPKQAQGLPKILNLNDVEKLLETPDGAKPLGMRDKAMLEVLYATGLRVTELVNLQMDDLHLQMGFIQTIGKGDKERIIPLGKKATTVLERYLEFGRPRLRRASERNDFVFLNHHGRGMTRQGFWKNLKQIAAKAGIDKPITPHTLRHSFATHLLENGADLRSVQELLGHADISTTQIYTHVTKARLKDVYKQYHPRA</sequence>
<feature type="active site" evidence="11">
    <location>
        <position position="246"/>
    </location>
</feature>